<comment type="subcellular location">
    <subcellularLocation>
        <location evidence="1 9">Secreted</location>
        <location evidence="1 9">Extracellular space</location>
        <location evidence="1 9">Extracellular matrix</location>
    </subcellularLocation>
</comment>
<dbReference type="Pfam" id="PF00110">
    <property type="entry name" value="wnt"/>
    <property type="match status" value="1"/>
</dbReference>
<evidence type="ECO:0000256" key="6">
    <source>
        <dbReference type="ARBA" id="ARBA00022687"/>
    </source>
</evidence>
<evidence type="ECO:0000256" key="9">
    <source>
        <dbReference type="RuleBase" id="RU003500"/>
    </source>
</evidence>
<proteinExistence type="inferred from homology"/>
<reference evidence="10" key="2">
    <citation type="submission" date="2025-08" db="UniProtKB">
        <authorList>
            <consortium name="Ensembl"/>
        </authorList>
    </citation>
    <scope>IDENTIFICATION</scope>
</reference>
<evidence type="ECO:0000256" key="8">
    <source>
        <dbReference type="ARBA" id="ARBA00023288"/>
    </source>
</evidence>
<dbReference type="Ensembl" id="ENSCPVT00000027698.1">
    <property type="protein sequence ID" value="ENSCPVP00000027300.1"/>
    <property type="gene ID" value="ENSCPVG00000017304.1"/>
</dbReference>
<dbReference type="InterPro" id="IPR005817">
    <property type="entry name" value="Wnt"/>
</dbReference>
<protein>
    <recommendedName>
        <fullName evidence="9">Protein Wnt</fullName>
    </recommendedName>
</protein>
<reference evidence="10" key="1">
    <citation type="submission" date="2020-02" db="EMBL/GenBank/DDBJ databases">
        <authorList>
            <person name="Enbody D E."/>
            <person name="Pettersson E M."/>
        </authorList>
    </citation>
    <scope>NUCLEOTIDE SEQUENCE [LARGE SCALE GENOMIC DNA]</scope>
</reference>
<dbReference type="Proteomes" id="UP000694382">
    <property type="component" value="Chromosome 1"/>
</dbReference>
<sequence length="99" mass="10815">GRDRVELVWLYLMLIHVPLGPQGLWWPGRAGGGAGLCLLMAGGSHGGGEAMEVVKRGAELAVLECQRQFHSRRWNCSTLQGLQVFGKATMQGQRGQAWQ</sequence>
<dbReference type="GO" id="GO:0005576">
    <property type="term" value="C:extracellular region"/>
    <property type="evidence" value="ECO:0007669"/>
    <property type="project" value="InterPro"/>
</dbReference>
<reference evidence="10" key="3">
    <citation type="submission" date="2025-09" db="UniProtKB">
        <authorList>
            <consortium name="Ensembl"/>
        </authorList>
    </citation>
    <scope>IDENTIFICATION</scope>
</reference>
<keyword evidence="3 9" id="KW-0217">Developmental protein</keyword>
<name>A0A8U8AL01_GEOPR</name>
<evidence type="ECO:0000256" key="5">
    <source>
        <dbReference type="ARBA" id="ARBA00022530"/>
    </source>
</evidence>
<comment type="similarity">
    <text evidence="2 9">Belongs to the Wnt family.</text>
</comment>
<organism evidence="10 11">
    <name type="scientific">Geospiza parvula</name>
    <name type="common">Small tree-finch</name>
    <name type="synonym">Camarhynchus parvulus</name>
    <dbReference type="NCBI Taxonomy" id="87175"/>
    <lineage>
        <taxon>Eukaryota</taxon>
        <taxon>Metazoa</taxon>
        <taxon>Chordata</taxon>
        <taxon>Craniata</taxon>
        <taxon>Vertebrata</taxon>
        <taxon>Euteleostomi</taxon>
        <taxon>Archelosauria</taxon>
        <taxon>Archosauria</taxon>
        <taxon>Dinosauria</taxon>
        <taxon>Saurischia</taxon>
        <taxon>Theropoda</taxon>
        <taxon>Coelurosauria</taxon>
        <taxon>Aves</taxon>
        <taxon>Neognathae</taxon>
        <taxon>Neoaves</taxon>
        <taxon>Telluraves</taxon>
        <taxon>Australaves</taxon>
        <taxon>Passeriformes</taxon>
        <taxon>Thraupidae</taxon>
        <taxon>Camarhynchus</taxon>
    </lineage>
</organism>
<keyword evidence="5" id="KW-0272">Extracellular matrix</keyword>
<evidence type="ECO:0000256" key="7">
    <source>
        <dbReference type="ARBA" id="ARBA00023157"/>
    </source>
</evidence>
<evidence type="ECO:0000256" key="4">
    <source>
        <dbReference type="ARBA" id="ARBA00022525"/>
    </source>
</evidence>
<evidence type="ECO:0000256" key="1">
    <source>
        <dbReference type="ARBA" id="ARBA00004498"/>
    </source>
</evidence>
<keyword evidence="7" id="KW-1015">Disulfide bond</keyword>
<keyword evidence="6 9" id="KW-0879">Wnt signaling pathway</keyword>
<evidence type="ECO:0000313" key="11">
    <source>
        <dbReference type="Proteomes" id="UP000694382"/>
    </source>
</evidence>
<dbReference type="GO" id="GO:0005102">
    <property type="term" value="F:signaling receptor binding"/>
    <property type="evidence" value="ECO:0007669"/>
    <property type="project" value="InterPro"/>
</dbReference>
<comment type="function">
    <text evidence="9">Ligand for members of the frizzled family of seven transmembrane receptors.</text>
</comment>
<accession>A0A8U8AL01</accession>
<evidence type="ECO:0000313" key="10">
    <source>
        <dbReference type="Ensembl" id="ENSCPVP00000027300.1"/>
    </source>
</evidence>
<evidence type="ECO:0000256" key="3">
    <source>
        <dbReference type="ARBA" id="ARBA00022473"/>
    </source>
</evidence>
<evidence type="ECO:0000256" key="2">
    <source>
        <dbReference type="ARBA" id="ARBA00005683"/>
    </source>
</evidence>
<dbReference type="AlphaFoldDB" id="A0A8U8AL01"/>
<keyword evidence="8" id="KW-0449">Lipoprotein</keyword>
<keyword evidence="11" id="KW-1185">Reference proteome</keyword>
<keyword evidence="4" id="KW-0964">Secreted</keyword>
<dbReference type="GO" id="GO:0016055">
    <property type="term" value="P:Wnt signaling pathway"/>
    <property type="evidence" value="ECO:0007669"/>
    <property type="project" value="UniProtKB-KW"/>
</dbReference>